<evidence type="ECO:0000313" key="14">
    <source>
        <dbReference type="EMBL" id="SVP95366.1"/>
    </source>
</evidence>
<keyword evidence="9" id="KW-0496">Mitochondrion</keyword>
<evidence type="ECO:0000313" key="15">
    <source>
        <dbReference type="Proteomes" id="UP000001950"/>
    </source>
</evidence>
<keyword evidence="10 11" id="KW-0472">Membrane</keyword>
<evidence type="ECO:0000256" key="6">
    <source>
        <dbReference type="ARBA" id="ARBA00022792"/>
    </source>
</evidence>
<evidence type="ECO:0000256" key="2">
    <source>
        <dbReference type="ARBA" id="ARBA00007856"/>
    </source>
</evidence>
<keyword evidence="5 11" id="KW-0812">Transmembrane</keyword>
<evidence type="ECO:0000256" key="9">
    <source>
        <dbReference type="ARBA" id="ARBA00023128"/>
    </source>
</evidence>
<dbReference type="SUPFAM" id="SSF81514">
    <property type="entry name" value="Subunit X (non-heme 7 kDa protein) of cytochrome bc1 complex (Ubiquinol-cytochrome c reductase)"/>
    <property type="match status" value="1"/>
</dbReference>
<dbReference type="EMBL" id="CR940353">
    <property type="protein sequence ID" value="CAI76620.1"/>
    <property type="molecule type" value="Genomic_DNA"/>
</dbReference>
<protein>
    <submittedName>
        <fullName evidence="13">Ubiquinol-cytochrome C reductase, UQCRX/QCR9 like, putative</fullName>
    </submittedName>
</protein>
<evidence type="ECO:0000256" key="10">
    <source>
        <dbReference type="ARBA" id="ARBA00023136"/>
    </source>
</evidence>
<evidence type="ECO:0000256" key="11">
    <source>
        <dbReference type="SAM" id="Phobius"/>
    </source>
</evidence>
<keyword evidence="4" id="KW-0679">Respiratory chain</keyword>
<dbReference type="VEuPathDB" id="PiroplasmaDB:TA10945"/>
<evidence type="ECO:0000313" key="12">
    <source>
        <dbReference type="EMBL" id="CAI76620.1"/>
    </source>
</evidence>
<dbReference type="EMBL" id="UIVS01000004">
    <property type="protein sequence ID" value="SVP95366.1"/>
    <property type="molecule type" value="Genomic_DNA"/>
</dbReference>
<evidence type="ECO:0000256" key="5">
    <source>
        <dbReference type="ARBA" id="ARBA00022692"/>
    </source>
</evidence>
<dbReference type="Proteomes" id="UP000001950">
    <property type="component" value="Chromosome 4"/>
</dbReference>
<organism evidence="12 15">
    <name type="scientific">Theileria annulata</name>
    <dbReference type="NCBI Taxonomy" id="5874"/>
    <lineage>
        <taxon>Eukaryota</taxon>
        <taxon>Sar</taxon>
        <taxon>Alveolata</taxon>
        <taxon>Apicomplexa</taxon>
        <taxon>Aconoidasida</taxon>
        <taxon>Piroplasmida</taxon>
        <taxon>Theileriidae</taxon>
        <taxon>Theileria</taxon>
    </lineage>
</organism>
<name>Q4U983_THEAN</name>
<dbReference type="RefSeq" id="XP_953245.1">
    <property type="nucleotide sequence ID" value="XM_948152.1"/>
</dbReference>
<feature type="transmembrane region" description="Helical" evidence="11">
    <location>
        <begin position="52"/>
        <end position="75"/>
    </location>
</feature>
<gene>
    <name evidence="12" type="ORF">TA10945</name>
    <name evidence="13" type="ORF">TAT_000352700</name>
    <name evidence="14" type="ORF">TAV_000352600</name>
</gene>
<evidence type="ECO:0000256" key="3">
    <source>
        <dbReference type="ARBA" id="ARBA00022448"/>
    </source>
</evidence>
<dbReference type="Gene3D" id="1.20.5.260">
    <property type="entry name" value="Cytochrome b-c1 complex subunit 9"/>
    <property type="match status" value="1"/>
</dbReference>
<dbReference type="FunCoup" id="Q4U983">
    <property type="interactions" value="9"/>
</dbReference>
<comment type="subcellular location">
    <subcellularLocation>
        <location evidence="1">Mitochondrion inner membrane</location>
        <topology evidence="1">Single-pass membrane protein</topology>
    </subcellularLocation>
</comment>
<reference evidence="12 15" key="1">
    <citation type="journal article" date="2005" name="Science">
        <title>Genome of the host-cell transforming parasite Theileria annulata compared with T. parva.</title>
        <authorList>
            <person name="Pain A."/>
            <person name="Renauld H."/>
            <person name="Berriman M."/>
            <person name="Murphy L."/>
            <person name="Yeats C.A."/>
            <person name="Weir W."/>
            <person name="Kerhornou A."/>
            <person name="Aslett M."/>
            <person name="Bishop R."/>
            <person name="Bouchier C."/>
            <person name="Cochet M."/>
            <person name="Coulson R.M.R."/>
            <person name="Cronin A."/>
            <person name="de Villiers E.P."/>
            <person name="Fraser A."/>
            <person name="Fosker N."/>
            <person name="Gardner M."/>
            <person name="Goble A."/>
            <person name="Griffiths-Jones S."/>
            <person name="Harris D.E."/>
            <person name="Katzer F."/>
            <person name="Larke N."/>
            <person name="Lord A."/>
            <person name="Maser P."/>
            <person name="McKellar S."/>
            <person name="Mooney P."/>
            <person name="Morton F."/>
            <person name="Nene V."/>
            <person name="O'Neil S."/>
            <person name="Price C."/>
            <person name="Quail M.A."/>
            <person name="Rabbinowitsch E."/>
            <person name="Rawlings N.D."/>
            <person name="Rutter S."/>
            <person name="Saunders D."/>
            <person name="Seeger K."/>
            <person name="Shah T."/>
            <person name="Squares R."/>
            <person name="Squares S."/>
            <person name="Tivey A."/>
            <person name="Walker A.R."/>
            <person name="Woodward J."/>
            <person name="Dobbelaere D.A.E."/>
            <person name="Langsley G."/>
            <person name="Rajandream M.A."/>
            <person name="McKeever D."/>
            <person name="Shiels B."/>
            <person name="Tait A."/>
            <person name="Barrell B.G."/>
            <person name="Hall N."/>
        </authorList>
    </citation>
    <scope>NUCLEOTIDE SEQUENCE [LARGE SCALE GENOMIC DNA]</scope>
    <source>
        <strain evidence="15">Ankara</strain>
        <strain evidence="12">Ankara isolate clone C9</strain>
    </source>
</reference>
<evidence type="ECO:0000313" key="13">
    <source>
        <dbReference type="EMBL" id="SVP94584.1"/>
    </source>
</evidence>
<keyword evidence="3" id="KW-0813">Transport</keyword>
<reference evidence="13" key="2">
    <citation type="submission" date="2018-07" db="EMBL/GenBank/DDBJ databases">
        <authorList>
            <person name="Quirk P.G."/>
            <person name="Krulwich T.A."/>
        </authorList>
    </citation>
    <scope>NUCLEOTIDE SEQUENCE</scope>
    <source>
        <strain evidence="13">Anand</strain>
    </source>
</reference>
<dbReference type="eggNOG" id="ENOG502SUJ6">
    <property type="taxonomic scope" value="Eukaryota"/>
</dbReference>
<evidence type="ECO:0000256" key="1">
    <source>
        <dbReference type="ARBA" id="ARBA00004434"/>
    </source>
</evidence>
<dbReference type="InterPro" id="IPR008027">
    <property type="entry name" value="QCR9"/>
</dbReference>
<dbReference type="GeneID" id="3862845"/>
<dbReference type="InParanoid" id="Q4U983"/>
<dbReference type="KEGG" id="tan:TA10945"/>
<dbReference type="AlphaFoldDB" id="Q4U983"/>
<dbReference type="GO" id="GO:0006122">
    <property type="term" value="P:mitochondrial electron transport, ubiquinol to cytochrome c"/>
    <property type="evidence" value="ECO:0007669"/>
    <property type="project" value="InterPro"/>
</dbReference>
<dbReference type="GO" id="GO:0045275">
    <property type="term" value="C:respiratory chain complex III"/>
    <property type="evidence" value="ECO:0007669"/>
    <property type="project" value="InterPro"/>
</dbReference>
<dbReference type="InterPro" id="IPR036656">
    <property type="entry name" value="QCR9_sf"/>
</dbReference>
<dbReference type="Pfam" id="PF05365">
    <property type="entry name" value="UCR_UQCRX_QCR9"/>
    <property type="match status" value="1"/>
</dbReference>
<dbReference type="GO" id="GO:0005743">
    <property type="term" value="C:mitochondrial inner membrane"/>
    <property type="evidence" value="ECO:0007669"/>
    <property type="project" value="UniProtKB-SubCell"/>
</dbReference>
<proteinExistence type="inferred from homology"/>
<comment type="similarity">
    <text evidence="2">Belongs to the UQCR10/QCR9 family.</text>
</comment>
<dbReference type="OMA" id="KHNSRYW"/>
<dbReference type="OrthoDB" id="9970435at2759"/>
<accession>Q4U983</accession>
<evidence type="ECO:0000256" key="7">
    <source>
        <dbReference type="ARBA" id="ARBA00022982"/>
    </source>
</evidence>
<keyword evidence="15" id="KW-1185">Reference proteome</keyword>
<keyword evidence="8 11" id="KW-1133">Transmembrane helix</keyword>
<keyword evidence="7" id="KW-0249">Electron transport</keyword>
<evidence type="ECO:0000256" key="8">
    <source>
        <dbReference type="ARBA" id="ARBA00022989"/>
    </source>
</evidence>
<dbReference type="EMBL" id="UIVT01000004">
    <property type="protein sequence ID" value="SVP94584.1"/>
    <property type="molecule type" value="Genomic_DNA"/>
</dbReference>
<evidence type="ECO:0000256" key="4">
    <source>
        <dbReference type="ARBA" id="ARBA00022660"/>
    </source>
</evidence>
<sequence>MVFGSPFSDKYSNRILESLKKSRKGRDAFASFYNFVNSTKIYDHVLKHTHRYWLFSIFGGFISLYCLSSVCDSIWKHVNRGRLYIHLENDQPKAELNE</sequence>
<keyword evidence="6" id="KW-0999">Mitochondrion inner membrane</keyword>